<dbReference type="EMBL" id="CAJOBB010004875">
    <property type="protein sequence ID" value="CAF4106832.1"/>
    <property type="molecule type" value="Genomic_DNA"/>
</dbReference>
<dbReference type="AlphaFoldDB" id="A0A818UDM6"/>
<dbReference type="EMBL" id="CAJOBB010000529">
    <property type="protein sequence ID" value="CAF3699579.1"/>
    <property type="molecule type" value="Genomic_DNA"/>
</dbReference>
<protein>
    <submittedName>
        <fullName evidence="1">Uncharacterized protein</fullName>
    </submittedName>
</protein>
<evidence type="ECO:0000313" key="3">
    <source>
        <dbReference type="Proteomes" id="UP000663868"/>
    </source>
</evidence>
<dbReference type="Proteomes" id="UP000663868">
    <property type="component" value="Unassembled WGS sequence"/>
</dbReference>
<comment type="caution">
    <text evidence="1">The sequence shown here is derived from an EMBL/GenBank/DDBJ whole genome shotgun (WGS) entry which is preliminary data.</text>
</comment>
<feature type="non-terminal residue" evidence="1">
    <location>
        <position position="1"/>
    </location>
</feature>
<name>A0A818UDM6_9BILA</name>
<organism evidence="1 3">
    <name type="scientific">Adineta steineri</name>
    <dbReference type="NCBI Taxonomy" id="433720"/>
    <lineage>
        <taxon>Eukaryota</taxon>
        <taxon>Metazoa</taxon>
        <taxon>Spiralia</taxon>
        <taxon>Gnathifera</taxon>
        <taxon>Rotifera</taxon>
        <taxon>Eurotatoria</taxon>
        <taxon>Bdelloidea</taxon>
        <taxon>Adinetida</taxon>
        <taxon>Adinetidae</taxon>
        <taxon>Adineta</taxon>
    </lineage>
</organism>
<proteinExistence type="predicted"/>
<gene>
    <name evidence="1" type="ORF">KXQ929_LOCUS10943</name>
    <name evidence="2" type="ORF">KXQ929_LOCUS34853</name>
</gene>
<evidence type="ECO:0000313" key="2">
    <source>
        <dbReference type="EMBL" id="CAF4106832.1"/>
    </source>
</evidence>
<reference evidence="1" key="1">
    <citation type="submission" date="2021-02" db="EMBL/GenBank/DDBJ databases">
        <authorList>
            <person name="Nowell W R."/>
        </authorList>
    </citation>
    <scope>NUCLEOTIDE SEQUENCE</scope>
</reference>
<sequence length="36" mass="4241">RQSDVNQQEKLDLQLRQLRKMISHVKLTCEASTIDD</sequence>
<evidence type="ECO:0000313" key="1">
    <source>
        <dbReference type="EMBL" id="CAF3699579.1"/>
    </source>
</evidence>
<accession>A0A818UDM6</accession>